<dbReference type="FunFam" id="3.30.565.10:FF:000006">
    <property type="entry name" value="Sensor histidine kinase WalK"/>
    <property type="match status" value="1"/>
</dbReference>
<dbReference type="InterPro" id="IPR036097">
    <property type="entry name" value="HisK_dim/P_sf"/>
</dbReference>
<name>A0A516GSN0_9FLAO</name>
<organism evidence="8 9">
    <name type="scientific">Formosa sediminum</name>
    <dbReference type="NCBI Taxonomy" id="2594004"/>
    <lineage>
        <taxon>Bacteria</taxon>
        <taxon>Pseudomonadati</taxon>
        <taxon>Bacteroidota</taxon>
        <taxon>Flavobacteriia</taxon>
        <taxon>Flavobacteriales</taxon>
        <taxon>Flavobacteriaceae</taxon>
        <taxon>Formosa</taxon>
    </lineage>
</organism>
<keyword evidence="9" id="KW-1185">Reference proteome</keyword>
<dbReference type="InterPro" id="IPR003661">
    <property type="entry name" value="HisK_dim/P_dom"/>
</dbReference>
<dbReference type="EMBL" id="CP041637">
    <property type="protein sequence ID" value="QDO94524.1"/>
    <property type="molecule type" value="Genomic_DNA"/>
</dbReference>
<dbReference type="Gene3D" id="1.10.287.130">
    <property type="match status" value="1"/>
</dbReference>
<gene>
    <name evidence="8" type="ORF">FNB79_11290</name>
</gene>
<sequence length="354" mass="40939">MNSLLKRQLRKYLKDQELPSHIEDFIDAVNRSYNNYDEHFAMLQRAMRISSDELFSANQKLQKEAVAQQELIDKLKHVINTLKVYDLSDEDTTKGDELSGLSLVNYLDSQTKDIIEINAQREQVLQKLAQQNQELNDYAHMVSHDLKSPLRSIDTLTAWLKEDYQDEIDANGKESLNLIRNNVEKMDLLISGILDYTTISKNKSDFYNIDLDKLVTHILETLTIPDHITITKRDTLPVIRGDKYRLQQLFQHLIDNAIKYNDKAKGEIEISLEDHVEYWKFKIKDNGKGINQAYFKKIFKTFEKLENNTNSTGIGLAIAKKIVDIYGGKIWLESKLGIGSSFYFTLKKDTHGTT</sequence>
<dbReference type="GO" id="GO:0000155">
    <property type="term" value="F:phosphorelay sensor kinase activity"/>
    <property type="evidence" value="ECO:0007669"/>
    <property type="project" value="InterPro"/>
</dbReference>
<protein>
    <recommendedName>
        <fullName evidence="2">histidine kinase</fullName>
        <ecNumber evidence="2">2.7.13.3</ecNumber>
    </recommendedName>
</protein>
<dbReference type="GO" id="GO:0007234">
    <property type="term" value="P:osmosensory signaling via phosphorelay pathway"/>
    <property type="evidence" value="ECO:0007669"/>
    <property type="project" value="TreeGrafter"/>
</dbReference>
<evidence type="ECO:0000256" key="6">
    <source>
        <dbReference type="SAM" id="Coils"/>
    </source>
</evidence>
<dbReference type="AlphaFoldDB" id="A0A516GSN0"/>
<dbReference type="InterPro" id="IPR004358">
    <property type="entry name" value="Sig_transdc_His_kin-like_C"/>
</dbReference>
<dbReference type="Gene3D" id="3.30.565.10">
    <property type="entry name" value="Histidine kinase-like ATPase, C-terminal domain"/>
    <property type="match status" value="1"/>
</dbReference>
<evidence type="ECO:0000256" key="5">
    <source>
        <dbReference type="ARBA" id="ARBA00022777"/>
    </source>
</evidence>
<dbReference type="Proteomes" id="UP000319209">
    <property type="component" value="Chromosome"/>
</dbReference>
<dbReference type="InterPro" id="IPR003594">
    <property type="entry name" value="HATPase_dom"/>
</dbReference>
<dbReference type="SMART" id="SM00387">
    <property type="entry name" value="HATPase_c"/>
    <property type="match status" value="1"/>
</dbReference>
<evidence type="ECO:0000313" key="9">
    <source>
        <dbReference type="Proteomes" id="UP000319209"/>
    </source>
</evidence>
<feature type="coiled-coil region" evidence="6">
    <location>
        <begin position="114"/>
        <end position="141"/>
    </location>
</feature>
<evidence type="ECO:0000256" key="3">
    <source>
        <dbReference type="ARBA" id="ARBA00022553"/>
    </source>
</evidence>
<dbReference type="EC" id="2.7.13.3" evidence="2"/>
<dbReference type="KEGG" id="fop:FNB79_11290"/>
<dbReference type="InterPro" id="IPR050351">
    <property type="entry name" value="BphY/WalK/GraS-like"/>
</dbReference>
<evidence type="ECO:0000259" key="7">
    <source>
        <dbReference type="PROSITE" id="PS50109"/>
    </source>
</evidence>
<keyword evidence="5 8" id="KW-0418">Kinase</keyword>
<dbReference type="RefSeq" id="WP_143381408.1">
    <property type="nucleotide sequence ID" value="NZ_CP041637.1"/>
</dbReference>
<evidence type="ECO:0000313" key="8">
    <source>
        <dbReference type="EMBL" id="QDO94524.1"/>
    </source>
</evidence>
<accession>A0A516GSN0</accession>
<dbReference type="PRINTS" id="PR00344">
    <property type="entry name" value="BCTRLSENSOR"/>
</dbReference>
<reference evidence="8 9" key="1">
    <citation type="submission" date="2019-07" db="EMBL/GenBank/DDBJ databases">
        <title>Genome sequencing for Formosa sp. PS13.</title>
        <authorList>
            <person name="Park S.-J."/>
        </authorList>
    </citation>
    <scope>NUCLEOTIDE SEQUENCE [LARGE SCALE GENOMIC DNA]</scope>
    <source>
        <strain evidence="8 9">PS13</strain>
    </source>
</reference>
<feature type="domain" description="Histidine kinase" evidence="7">
    <location>
        <begin position="141"/>
        <end position="350"/>
    </location>
</feature>
<evidence type="ECO:0000256" key="4">
    <source>
        <dbReference type="ARBA" id="ARBA00022679"/>
    </source>
</evidence>
<dbReference type="Pfam" id="PF00512">
    <property type="entry name" value="HisKA"/>
    <property type="match status" value="1"/>
</dbReference>
<dbReference type="SUPFAM" id="SSF55874">
    <property type="entry name" value="ATPase domain of HSP90 chaperone/DNA topoisomerase II/histidine kinase"/>
    <property type="match status" value="1"/>
</dbReference>
<dbReference type="PANTHER" id="PTHR42878:SF15">
    <property type="entry name" value="BACTERIOPHYTOCHROME"/>
    <property type="match status" value="1"/>
</dbReference>
<dbReference type="PANTHER" id="PTHR42878">
    <property type="entry name" value="TWO-COMPONENT HISTIDINE KINASE"/>
    <property type="match status" value="1"/>
</dbReference>
<keyword evidence="6" id="KW-0175">Coiled coil</keyword>
<evidence type="ECO:0000256" key="1">
    <source>
        <dbReference type="ARBA" id="ARBA00000085"/>
    </source>
</evidence>
<evidence type="ECO:0000256" key="2">
    <source>
        <dbReference type="ARBA" id="ARBA00012438"/>
    </source>
</evidence>
<dbReference type="GO" id="GO:0000156">
    <property type="term" value="F:phosphorelay response regulator activity"/>
    <property type="evidence" value="ECO:0007669"/>
    <property type="project" value="TreeGrafter"/>
</dbReference>
<keyword evidence="3" id="KW-0597">Phosphoprotein</keyword>
<dbReference type="GO" id="GO:0030295">
    <property type="term" value="F:protein kinase activator activity"/>
    <property type="evidence" value="ECO:0007669"/>
    <property type="project" value="TreeGrafter"/>
</dbReference>
<dbReference type="SMART" id="SM00388">
    <property type="entry name" value="HisKA"/>
    <property type="match status" value="1"/>
</dbReference>
<comment type="catalytic activity">
    <reaction evidence="1">
        <text>ATP + protein L-histidine = ADP + protein N-phospho-L-histidine.</text>
        <dbReference type="EC" id="2.7.13.3"/>
    </reaction>
</comment>
<dbReference type="InterPro" id="IPR005467">
    <property type="entry name" value="His_kinase_dom"/>
</dbReference>
<dbReference type="InterPro" id="IPR036890">
    <property type="entry name" value="HATPase_C_sf"/>
</dbReference>
<proteinExistence type="predicted"/>
<dbReference type="Pfam" id="PF02518">
    <property type="entry name" value="HATPase_c"/>
    <property type="match status" value="1"/>
</dbReference>
<dbReference type="SUPFAM" id="SSF47384">
    <property type="entry name" value="Homodimeric domain of signal transducing histidine kinase"/>
    <property type="match status" value="1"/>
</dbReference>
<dbReference type="OrthoDB" id="9781208at2"/>
<keyword evidence="4" id="KW-0808">Transferase</keyword>
<dbReference type="PROSITE" id="PS50109">
    <property type="entry name" value="HIS_KIN"/>
    <property type="match status" value="1"/>
</dbReference>
<dbReference type="CDD" id="cd00082">
    <property type="entry name" value="HisKA"/>
    <property type="match status" value="1"/>
</dbReference>